<comment type="caution">
    <text evidence="3">The sequence shown here is derived from an EMBL/GenBank/DDBJ whole genome shotgun (WGS) entry which is preliminary data.</text>
</comment>
<protein>
    <recommendedName>
        <fullName evidence="5">Extracellular membrane protein CFEM domain-containing protein</fullName>
    </recommendedName>
</protein>
<keyword evidence="4" id="KW-1185">Reference proteome</keyword>
<sequence>MTLLIIDMLGLYMGVFALAGTSNASLRRWTYLDCEADNCYRAFINEQYANLAPSFCLTFLASPTTDAAVIPTPFENCAGDINAVSSACSCVTYTHTHTKTKTTSTPEATSTSSTPVITPTQPSCSSSTPLTTPSQVVSLTEVLSTTKVPSKTELSSDTQLLSTSCLGSSSSLSSAASSADSTYPTGKGGSGGYWGLSTVYSITTYTVTPCAPTGTDCLATSLAYITTTAIPVIVTVYPAHPSPYPVWTPGGALNTSNTLTTSRGAAGPTAIAPLSEGYHTVPTAAASQARFNEVAIAAGGAIAIAFL</sequence>
<proteinExistence type="predicted"/>
<evidence type="ECO:0000256" key="2">
    <source>
        <dbReference type="SAM" id="SignalP"/>
    </source>
</evidence>
<accession>A0A553I730</accession>
<dbReference type="Proteomes" id="UP000319160">
    <property type="component" value="Unassembled WGS sequence"/>
</dbReference>
<gene>
    <name evidence="3" type="ORF">FHL15_003148</name>
</gene>
<feature type="signal peptide" evidence="2">
    <location>
        <begin position="1"/>
        <end position="17"/>
    </location>
</feature>
<feature type="region of interest" description="Disordered" evidence="1">
    <location>
        <begin position="101"/>
        <end position="132"/>
    </location>
</feature>
<name>A0A553I730_9PEZI</name>
<dbReference type="EMBL" id="VFLP01000013">
    <property type="protein sequence ID" value="TRX96006.1"/>
    <property type="molecule type" value="Genomic_DNA"/>
</dbReference>
<dbReference type="STRING" id="2512241.A0A553I730"/>
<keyword evidence="2" id="KW-0732">Signal</keyword>
<dbReference type="AlphaFoldDB" id="A0A553I730"/>
<evidence type="ECO:0008006" key="5">
    <source>
        <dbReference type="Google" id="ProtNLM"/>
    </source>
</evidence>
<feature type="chain" id="PRO_5022076288" description="Extracellular membrane protein CFEM domain-containing protein" evidence="2">
    <location>
        <begin position="18"/>
        <end position="307"/>
    </location>
</feature>
<dbReference type="OrthoDB" id="3600127at2759"/>
<organism evidence="3 4">
    <name type="scientific">Xylaria flabelliformis</name>
    <dbReference type="NCBI Taxonomy" id="2512241"/>
    <lineage>
        <taxon>Eukaryota</taxon>
        <taxon>Fungi</taxon>
        <taxon>Dikarya</taxon>
        <taxon>Ascomycota</taxon>
        <taxon>Pezizomycotina</taxon>
        <taxon>Sordariomycetes</taxon>
        <taxon>Xylariomycetidae</taxon>
        <taxon>Xylariales</taxon>
        <taxon>Xylariaceae</taxon>
        <taxon>Xylaria</taxon>
    </lineage>
</organism>
<evidence type="ECO:0000313" key="3">
    <source>
        <dbReference type="EMBL" id="TRX96006.1"/>
    </source>
</evidence>
<evidence type="ECO:0000313" key="4">
    <source>
        <dbReference type="Proteomes" id="UP000319160"/>
    </source>
</evidence>
<evidence type="ECO:0000256" key="1">
    <source>
        <dbReference type="SAM" id="MobiDB-lite"/>
    </source>
</evidence>
<reference evidence="4" key="1">
    <citation type="submission" date="2019-06" db="EMBL/GenBank/DDBJ databases">
        <title>Draft genome sequence of the griseofulvin-producing fungus Xylaria cubensis strain G536.</title>
        <authorList>
            <person name="Mead M.E."/>
            <person name="Raja H.A."/>
            <person name="Steenwyk J.L."/>
            <person name="Knowles S.L."/>
            <person name="Oberlies N.H."/>
            <person name="Rokas A."/>
        </authorList>
    </citation>
    <scope>NUCLEOTIDE SEQUENCE [LARGE SCALE GENOMIC DNA]</scope>
    <source>
        <strain evidence="4">G536</strain>
    </source>
</reference>